<name>A0AAD5UVC4_9APHY</name>
<reference evidence="2" key="1">
    <citation type="submission" date="2022-07" db="EMBL/GenBank/DDBJ databases">
        <title>Genome Sequence of Physisporinus lineatus.</title>
        <authorList>
            <person name="Buettner E."/>
        </authorList>
    </citation>
    <scope>NUCLEOTIDE SEQUENCE</scope>
    <source>
        <strain evidence="2">VT162</strain>
    </source>
</reference>
<dbReference type="AlphaFoldDB" id="A0AAD5UVC4"/>
<evidence type="ECO:0000256" key="1">
    <source>
        <dbReference type="SAM" id="MobiDB-lite"/>
    </source>
</evidence>
<evidence type="ECO:0000313" key="2">
    <source>
        <dbReference type="EMBL" id="KAJ3474966.1"/>
    </source>
</evidence>
<accession>A0AAD5UVC4</accession>
<proteinExistence type="predicted"/>
<comment type="caution">
    <text evidence="2">The sequence shown here is derived from an EMBL/GenBank/DDBJ whole genome shotgun (WGS) entry which is preliminary data.</text>
</comment>
<protein>
    <submittedName>
        <fullName evidence="2">Uncharacterized protein</fullName>
    </submittedName>
</protein>
<evidence type="ECO:0000313" key="3">
    <source>
        <dbReference type="Proteomes" id="UP001212997"/>
    </source>
</evidence>
<dbReference type="Proteomes" id="UP001212997">
    <property type="component" value="Unassembled WGS sequence"/>
</dbReference>
<dbReference type="EMBL" id="JANAWD010000944">
    <property type="protein sequence ID" value="KAJ3474966.1"/>
    <property type="molecule type" value="Genomic_DNA"/>
</dbReference>
<feature type="region of interest" description="Disordered" evidence="1">
    <location>
        <begin position="168"/>
        <end position="191"/>
    </location>
</feature>
<organism evidence="2 3">
    <name type="scientific">Meripilus lineatus</name>
    <dbReference type="NCBI Taxonomy" id="2056292"/>
    <lineage>
        <taxon>Eukaryota</taxon>
        <taxon>Fungi</taxon>
        <taxon>Dikarya</taxon>
        <taxon>Basidiomycota</taxon>
        <taxon>Agaricomycotina</taxon>
        <taxon>Agaricomycetes</taxon>
        <taxon>Polyporales</taxon>
        <taxon>Meripilaceae</taxon>
        <taxon>Meripilus</taxon>
    </lineage>
</organism>
<sequence length="202" mass="22114">MDERASLGRLNPTSAKYREQVKNQRFHTGKTLVPRFKQTALIQGAMSPIPTTPRVDTESDYEDMPPLEGDISETNAENCPSLQADAAGQPILVHEYRMRGSKLSHRQMATSSHRDHAGLGTYKKVSGDSITVILSSKFASNSDEEAKGKPREPLVIITEFEGGAIIHISPPIERGSPRRGYTSEDISNGSEKNVCKKCSCVG</sequence>
<keyword evidence="3" id="KW-1185">Reference proteome</keyword>
<gene>
    <name evidence="2" type="ORF">NLI96_g12146</name>
</gene>